<dbReference type="AlphaFoldDB" id="A0A497EY82"/>
<reference evidence="2 3" key="1">
    <citation type="submission" date="2018-06" db="EMBL/GenBank/DDBJ databases">
        <title>Extensive metabolic versatility and redundancy in microbially diverse, dynamic hydrothermal sediments.</title>
        <authorList>
            <person name="Dombrowski N."/>
            <person name="Teske A."/>
            <person name="Baker B.J."/>
        </authorList>
    </citation>
    <scope>NUCLEOTIDE SEQUENCE [LARGE SCALE GENOMIC DNA]</scope>
    <source>
        <strain evidence="2">B29_G17</strain>
    </source>
</reference>
<comment type="caution">
    <text evidence="2">The sequence shown here is derived from an EMBL/GenBank/DDBJ whole genome shotgun (WGS) entry which is preliminary data.</text>
</comment>
<evidence type="ECO:0000313" key="2">
    <source>
        <dbReference type="EMBL" id="RLE52002.1"/>
    </source>
</evidence>
<name>A0A497EY82_9CREN</name>
<gene>
    <name evidence="2" type="ORF">DRJ20_01030</name>
</gene>
<proteinExistence type="predicted"/>
<feature type="domain" description="Methyltransferase type 11" evidence="1">
    <location>
        <begin position="88"/>
        <end position="181"/>
    </location>
</feature>
<sequence>MKATASLKGGLTTTSTGFLPPDNSITAKYLRATKFKIGGWQLEAKRQVKVKYDTTAPSYDELYGEEQRRKYEAILKELEKAKYKKVIDAGCGTGLLMEQLHDNCEHIVGIDISIGMLKIAKARLNRKVNASLILADVENIPVKKGRFDLALAITLIQNTPNPEKALRELKEKLNQNGTLVFTGMKKLFTANELRRLAQSSQIKLVKLIDEKDAADIICICTINNDV</sequence>
<dbReference type="CDD" id="cd02440">
    <property type="entry name" value="AdoMet_MTases"/>
    <property type="match status" value="1"/>
</dbReference>
<organism evidence="2 3">
    <name type="scientific">Thermoproteota archaeon</name>
    <dbReference type="NCBI Taxonomy" id="2056631"/>
    <lineage>
        <taxon>Archaea</taxon>
        <taxon>Thermoproteota</taxon>
    </lineage>
</organism>
<protein>
    <recommendedName>
        <fullName evidence="1">Methyltransferase type 11 domain-containing protein</fullName>
    </recommendedName>
</protein>
<dbReference type="InterPro" id="IPR029063">
    <property type="entry name" value="SAM-dependent_MTases_sf"/>
</dbReference>
<dbReference type="PANTHER" id="PTHR43861">
    <property type="entry name" value="TRANS-ACONITATE 2-METHYLTRANSFERASE-RELATED"/>
    <property type="match status" value="1"/>
</dbReference>
<evidence type="ECO:0000259" key="1">
    <source>
        <dbReference type="Pfam" id="PF08241"/>
    </source>
</evidence>
<dbReference type="InterPro" id="IPR013216">
    <property type="entry name" value="Methyltransf_11"/>
</dbReference>
<dbReference type="Pfam" id="PF08241">
    <property type="entry name" value="Methyltransf_11"/>
    <property type="match status" value="1"/>
</dbReference>
<dbReference type="PANTHER" id="PTHR43861:SF1">
    <property type="entry name" value="TRANS-ACONITATE 2-METHYLTRANSFERASE"/>
    <property type="match status" value="1"/>
</dbReference>
<accession>A0A497EY82</accession>
<dbReference type="EMBL" id="QMQZ01000019">
    <property type="protein sequence ID" value="RLE52002.1"/>
    <property type="molecule type" value="Genomic_DNA"/>
</dbReference>
<dbReference type="Proteomes" id="UP000268446">
    <property type="component" value="Unassembled WGS sequence"/>
</dbReference>
<dbReference type="SUPFAM" id="SSF53335">
    <property type="entry name" value="S-adenosyl-L-methionine-dependent methyltransferases"/>
    <property type="match status" value="1"/>
</dbReference>
<dbReference type="GO" id="GO:0008757">
    <property type="term" value="F:S-adenosylmethionine-dependent methyltransferase activity"/>
    <property type="evidence" value="ECO:0007669"/>
    <property type="project" value="InterPro"/>
</dbReference>
<dbReference type="Gene3D" id="3.40.50.150">
    <property type="entry name" value="Vaccinia Virus protein VP39"/>
    <property type="match status" value="1"/>
</dbReference>
<evidence type="ECO:0000313" key="3">
    <source>
        <dbReference type="Proteomes" id="UP000268446"/>
    </source>
</evidence>